<sequence>MKSLYTIFVVMLFSSFVNAQDITSIDPDDPYYLLDHPTHLQVNEVLGLKDHDIDFVRLEGSTLQFYNQYKERTRSYELAFDSDFRTDQACLVEYNVANSNGNTVKVAYEHGRGNTFKCTIYMYDKDDALIMKVAADKILDSFYF</sequence>
<feature type="signal peptide" evidence="1">
    <location>
        <begin position="1"/>
        <end position="19"/>
    </location>
</feature>
<accession>A0A3S9P501</accession>
<feature type="chain" id="PRO_5019296284" evidence="1">
    <location>
        <begin position="20"/>
        <end position="144"/>
    </location>
</feature>
<evidence type="ECO:0000313" key="3">
    <source>
        <dbReference type="Proteomes" id="UP000267268"/>
    </source>
</evidence>
<dbReference type="EMBL" id="CP034562">
    <property type="protein sequence ID" value="AZQ63214.1"/>
    <property type="molecule type" value="Genomic_DNA"/>
</dbReference>
<dbReference type="KEGG" id="fll:EI427_13475"/>
<evidence type="ECO:0000256" key="1">
    <source>
        <dbReference type="SAM" id="SignalP"/>
    </source>
</evidence>
<dbReference type="Proteomes" id="UP000267268">
    <property type="component" value="Chromosome 1"/>
</dbReference>
<organism evidence="2 3">
    <name type="scientific">Flammeovirga pectinis</name>
    <dbReference type="NCBI Taxonomy" id="2494373"/>
    <lineage>
        <taxon>Bacteria</taxon>
        <taxon>Pseudomonadati</taxon>
        <taxon>Bacteroidota</taxon>
        <taxon>Cytophagia</taxon>
        <taxon>Cytophagales</taxon>
        <taxon>Flammeovirgaceae</taxon>
        <taxon>Flammeovirga</taxon>
    </lineage>
</organism>
<proteinExistence type="predicted"/>
<dbReference type="AlphaFoldDB" id="A0A3S9P501"/>
<name>A0A3S9P501_9BACT</name>
<gene>
    <name evidence="2" type="ORF">EI427_13475</name>
</gene>
<dbReference type="RefSeq" id="WP_126615489.1">
    <property type="nucleotide sequence ID" value="NZ_CP034562.1"/>
</dbReference>
<protein>
    <submittedName>
        <fullName evidence="2">Uncharacterized protein</fullName>
    </submittedName>
</protein>
<keyword evidence="3" id="KW-1185">Reference proteome</keyword>
<dbReference type="OrthoDB" id="9828639at2"/>
<reference evidence="2 3" key="1">
    <citation type="submission" date="2018-12" db="EMBL/GenBank/DDBJ databases">
        <title>Flammeovirga pectinis sp. nov., isolated from the gut of the Korean scallop, Patinopecten yessoensis.</title>
        <authorList>
            <person name="Bae J.-W."/>
            <person name="Jeong Y.-S."/>
            <person name="Kang W."/>
        </authorList>
    </citation>
    <scope>NUCLEOTIDE SEQUENCE [LARGE SCALE GENOMIC DNA]</scope>
    <source>
        <strain evidence="2 3">L12M1</strain>
    </source>
</reference>
<keyword evidence="1" id="KW-0732">Signal</keyword>
<evidence type="ECO:0000313" key="2">
    <source>
        <dbReference type="EMBL" id="AZQ63214.1"/>
    </source>
</evidence>